<dbReference type="PROSITE" id="PS51257">
    <property type="entry name" value="PROKAR_LIPOPROTEIN"/>
    <property type="match status" value="1"/>
</dbReference>
<keyword evidence="6" id="KW-1185">Reference proteome</keyword>
<dbReference type="Pfam" id="PF13458">
    <property type="entry name" value="Peripla_BP_6"/>
    <property type="match status" value="1"/>
</dbReference>
<feature type="signal peptide" evidence="3">
    <location>
        <begin position="1"/>
        <end position="25"/>
    </location>
</feature>
<feature type="domain" description="Leucine-binding protein" evidence="4">
    <location>
        <begin position="49"/>
        <end position="369"/>
    </location>
</feature>
<keyword evidence="2 3" id="KW-0732">Signal</keyword>
<comment type="similarity">
    <text evidence="1">Belongs to the leucine-binding protein family.</text>
</comment>
<protein>
    <submittedName>
        <fullName evidence="5">ABC transporter substrate-binding protein</fullName>
    </submittedName>
</protein>
<dbReference type="EMBL" id="CP109441">
    <property type="protein sequence ID" value="WUV45611.1"/>
    <property type="molecule type" value="Genomic_DNA"/>
</dbReference>
<reference evidence="5" key="1">
    <citation type="submission" date="2022-10" db="EMBL/GenBank/DDBJ databases">
        <title>The complete genomes of actinobacterial strains from the NBC collection.</title>
        <authorList>
            <person name="Joergensen T.S."/>
            <person name="Alvarez Arevalo M."/>
            <person name="Sterndorff E.B."/>
            <person name="Faurdal D."/>
            <person name="Vuksanovic O."/>
            <person name="Mourched A.-S."/>
            <person name="Charusanti P."/>
            <person name="Shaw S."/>
            <person name="Blin K."/>
            <person name="Weber T."/>
        </authorList>
    </citation>
    <scope>NUCLEOTIDE SEQUENCE</scope>
    <source>
        <strain evidence="5">NBC_01482</strain>
    </source>
</reference>
<name>A0ABZ1YTS7_9NOCA</name>
<dbReference type="InterPro" id="IPR028082">
    <property type="entry name" value="Peripla_BP_I"/>
</dbReference>
<proteinExistence type="inferred from homology"/>
<sequence>MKKTRFLWWAAPVLAAALALTSCSADSTSGGPESVGPVKISDGGLQGDPILIGSICSCTGPAAASVGHATDVLQAWASWVNDRGGINGHPVKLIAYDDEQNPTTALAVAKKLVEQDKVLAIVGQTSLVSSSWQNYVDSKGIPVIGGQPVDAPFITDPNFFASGTTLPVLMLGEVAQAKQAGAKTLGVYYCAEIPVCEQLPQMLKPMAEQAGLGFSAEKVAIAAPNYIAPCLEFKDKGVDAVFPGVSVEAISRIAASCAQQGYKPIQAPTGVSLQRAWATDPNFEGSIFAGSNALYTDDSIPAIKDFGDALDKYIPGLRGSGDFSAPLLWPWAGGQLFLAAAKAANLSPSSTSADAIKGLRALREETLDGLAPPLTFPEGQPGFPLCYFTGNTKGGVFHSANGGKPTCIDQATAAALMKALTPS</sequence>
<feature type="chain" id="PRO_5047235907" evidence="3">
    <location>
        <begin position="26"/>
        <end position="423"/>
    </location>
</feature>
<dbReference type="SUPFAM" id="SSF53822">
    <property type="entry name" value="Periplasmic binding protein-like I"/>
    <property type="match status" value="1"/>
</dbReference>
<dbReference type="Proteomes" id="UP001432062">
    <property type="component" value="Chromosome"/>
</dbReference>
<evidence type="ECO:0000313" key="5">
    <source>
        <dbReference type="EMBL" id="WUV45611.1"/>
    </source>
</evidence>
<evidence type="ECO:0000259" key="4">
    <source>
        <dbReference type="Pfam" id="PF13458"/>
    </source>
</evidence>
<evidence type="ECO:0000313" key="6">
    <source>
        <dbReference type="Proteomes" id="UP001432062"/>
    </source>
</evidence>
<dbReference type="Gene3D" id="3.40.50.2300">
    <property type="match status" value="2"/>
</dbReference>
<dbReference type="PANTHER" id="PTHR47235:SF1">
    <property type="entry name" value="BLR6548 PROTEIN"/>
    <property type="match status" value="1"/>
</dbReference>
<evidence type="ECO:0000256" key="1">
    <source>
        <dbReference type="ARBA" id="ARBA00010062"/>
    </source>
</evidence>
<accession>A0ABZ1YTS7</accession>
<dbReference type="RefSeq" id="WP_329409010.1">
    <property type="nucleotide sequence ID" value="NZ_CP109441.1"/>
</dbReference>
<dbReference type="CDD" id="cd06341">
    <property type="entry name" value="PBP1_ABC_ligand_binding-like"/>
    <property type="match status" value="1"/>
</dbReference>
<gene>
    <name evidence="5" type="ORF">OG563_42045</name>
</gene>
<evidence type="ECO:0000256" key="2">
    <source>
        <dbReference type="ARBA" id="ARBA00022729"/>
    </source>
</evidence>
<organism evidence="5 6">
    <name type="scientific">Nocardia vinacea</name>
    <dbReference type="NCBI Taxonomy" id="96468"/>
    <lineage>
        <taxon>Bacteria</taxon>
        <taxon>Bacillati</taxon>
        <taxon>Actinomycetota</taxon>
        <taxon>Actinomycetes</taxon>
        <taxon>Mycobacteriales</taxon>
        <taxon>Nocardiaceae</taxon>
        <taxon>Nocardia</taxon>
    </lineage>
</organism>
<dbReference type="InterPro" id="IPR028081">
    <property type="entry name" value="Leu-bd"/>
</dbReference>
<dbReference type="PANTHER" id="PTHR47235">
    <property type="entry name" value="BLR6548 PROTEIN"/>
    <property type="match status" value="1"/>
</dbReference>
<evidence type="ECO:0000256" key="3">
    <source>
        <dbReference type="SAM" id="SignalP"/>
    </source>
</evidence>